<gene>
    <name evidence="2" type="ORF">GSTENG00002120001</name>
</gene>
<name>Q4TER0_TETNG</name>
<dbReference type="InterPro" id="IPR019791">
    <property type="entry name" value="Haem_peroxidase_animal"/>
</dbReference>
<dbReference type="OrthoDB" id="823504at2759"/>
<proteinExistence type="predicted"/>
<dbReference type="GO" id="GO:0006979">
    <property type="term" value="P:response to oxidative stress"/>
    <property type="evidence" value="ECO:0007669"/>
    <property type="project" value="InterPro"/>
</dbReference>
<accession>Q4TER0</accession>
<evidence type="ECO:0000313" key="2">
    <source>
        <dbReference type="EMBL" id="CAF88622.1"/>
    </source>
</evidence>
<sequence length="98" mass="10901">FWWEKEGVFSEAQRERLRSVSLSRIICDNSRIARVPADPFSHAGKVEDTLPCSHPLIPRLDLQPWKEPDSGEEDSAPSFSSAPSQSANPGFQIPDVVP</sequence>
<dbReference type="PANTHER" id="PTHR11475:SF63">
    <property type="entry name" value="EOSINOPHIL PEROXIDASE"/>
    <property type="match status" value="1"/>
</dbReference>
<dbReference type="EMBL" id="CAAE01005185">
    <property type="protein sequence ID" value="CAF88622.1"/>
    <property type="molecule type" value="Genomic_DNA"/>
</dbReference>
<dbReference type="Pfam" id="PF03098">
    <property type="entry name" value="An_peroxidase"/>
    <property type="match status" value="1"/>
</dbReference>
<dbReference type="KEGG" id="tng:GSTEN00002120G001"/>
<dbReference type="GO" id="GO:0004601">
    <property type="term" value="F:peroxidase activity"/>
    <property type="evidence" value="ECO:0007669"/>
    <property type="project" value="InterPro"/>
</dbReference>
<feature type="non-terminal residue" evidence="2">
    <location>
        <position position="1"/>
    </location>
</feature>
<reference evidence="2" key="2">
    <citation type="submission" date="2004-02" db="EMBL/GenBank/DDBJ databases">
        <authorList>
            <consortium name="Genoscope"/>
            <consortium name="Whitehead Institute Centre for Genome Research"/>
        </authorList>
    </citation>
    <scope>NUCLEOTIDE SEQUENCE</scope>
</reference>
<reference evidence="2" key="1">
    <citation type="journal article" date="2004" name="Nature">
        <title>Genome duplication in the teleost fish Tetraodon nigroviridis reveals the early vertebrate proto-karyotype.</title>
        <authorList>
            <person name="Jaillon O."/>
            <person name="Aury J.-M."/>
            <person name="Brunet F."/>
            <person name="Petit J.-L."/>
            <person name="Stange-Thomann N."/>
            <person name="Mauceli E."/>
            <person name="Bouneau L."/>
            <person name="Fischer C."/>
            <person name="Ozouf-Costaz C."/>
            <person name="Bernot A."/>
            <person name="Nicaud S."/>
            <person name="Jaffe D."/>
            <person name="Fisher S."/>
            <person name="Lutfalla G."/>
            <person name="Dossat C."/>
            <person name="Segurens B."/>
            <person name="Dasilva C."/>
            <person name="Salanoubat M."/>
            <person name="Levy M."/>
            <person name="Boudet N."/>
            <person name="Castellano S."/>
            <person name="Anthouard V."/>
            <person name="Jubin C."/>
            <person name="Castelli V."/>
            <person name="Katinka M."/>
            <person name="Vacherie B."/>
            <person name="Biemont C."/>
            <person name="Skalli Z."/>
            <person name="Cattolico L."/>
            <person name="Poulain J."/>
            <person name="De Berardinis V."/>
            <person name="Cruaud C."/>
            <person name="Duprat S."/>
            <person name="Brottier P."/>
            <person name="Coutanceau J.-P."/>
            <person name="Gouzy J."/>
            <person name="Parra G."/>
            <person name="Lardier G."/>
            <person name="Chapple C."/>
            <person name="McKernan K.J."/>
            <person name="McEwan P."/>
            <person name="Bosak S."/>
            <person name="Kellis M."/>
            <person name="Volff J.-N."/>
            <person name="Guigo R."/>
            <person name="Zody M.C."/>
            <person name="Mesirov J."/>
            <person name="Lindblad-Toh K."/>
            <person name="Birren B."/>
            <person name="Nusbaum C."/>
            <person name="Kahn D."/>
            <person name="Robinson-Rechavi M."/>
            <person name="Laudet V."/>
            <person name="Schachter V."/>
            <person name="Quetier F."/>
            <person name="Saurin W."/>
            <person name="Scarpelli C."/>
            <person name="Wincker P."/>
            <person name="Lander E.S."/>
            <person name="Weissenbach J."/>
            <person name="Roest Crollius H."/>
        </authorList>
    </citation>
    <scope>NUCLEOTIDE SEQUENCE [LARGE SCALE GENOMIC DNA]</scope>
</reference>
<dbReference type="PROSITE" id="PS50292">
    <property type="entry name" value="PEROXIDASE_3"/>
    <property type="match status" value="1"/>
</dbReference>
<protein>
    <submittedName>
        <fullName evidence="2">Chromosome 13 SCAF5185, whole genome shotgun sequence</fullName>
    </submittedName>
</protein>
<dbReference type="InterPro" id="IPR010255">
    <property type="entry name" value="Haem_peroxidase_sf"/>
</dbReference>
<organism evidence="2">
    <name type="scientific">Tetraodon nigroviridis</name>
    <name type="common">Spotted green pufferfish</name>
    <name type="synonym">Chelonodon nigroviridis</name>
    <dbReference type="NCBI Taxonomy" id="99883"/>
    <lineage>
        <taxon>Eukaryota</taxon>
        <taxon>Metazoa</taxon>
        <taxon>Chordata</taxon>
        <taxon>Craniata</taxon>
        <taxon>Vertebrata</taxon>
        <taxon>Euteleostomi</taxon>
        <taxon>Actinopterygii</taxon>
        <taxon>Neopterygii</taxon>
        <taxon>Teleostei</taxon>
        <taxon>Neoteleostei</taxon>
        <taxon>Acanthomorphata</taxon>
        <taxon>Eupercaria</taxon>
        <taxon>Tetraodontiformes</taxon>
        <taxon>Tetradontoidea</taxon>
        <taxon>Tetraodontidae</taxon>
        <taxon>Tetraodon</taxon>
    </lineage>
</organism>
<feature type="region of interest" description="Disordered" evidence="1">
    <location>
        <begin position="59"/>
        <end position="98"/>
    </location>
</feature>
<dbReference type="SUPFAM" id="SSF48113">
    <property type="entry name" value="Heme-dependent peroxidases"/>
    <property type="match status" value="1"/>
</dbReference>
<dbReference type="AlphaFoldDB" id="Q4TER0"/>
<dbReference type="GO" id="GO:0020037">
    <property type="term" value="F:heme binding"/>
    <property type="evidence" value="ECO:0007669"/>
    <property type="project" value="InterPro"/>
</dbReference>
<dbReference type="GO" id="GO:0005615">
    <property type="term" value="C:extracellular space"/>
    <property type="evidence" value="ECO:0007669"/>
    <property type="project" value="TreeGrafter"/>
</dbReference>
<dbReference type="Gene3D" id="1.10.640.10">
    <property type="entry name" value="Haem peroxidase domain superfamily, animal type"/>
    <property type="match status" value="1"/>
</dbReference>
<feature type="compositionally biased region" description="Low complexity" evidence="1">
    <location>
        <begin position="76"/>
        <end position="89"/>
    </location>
</feature>
<dbReference type="PANTHER" id="PTHR11475">
    <property type="entry name" value="OXIDASE/PEROXIDASE"/>
    <property type="match status" value="1"/>
</dbReference>
<dbReference type="InterPro" id="IPR037120">
    <property type="entry name" value="Haem_peroxidase_sf_animal"/>
</dbReference>
<evidence type="ECO:0000256" key="1">
    <source>
        <dbReference type="SAM" id="MobiDB-lite"/>
    </source>
</evidence>